<dbReference type="GO" id="GO:0008270">
    <property type="term" value="F:zinc ion binding"/>
    <property type="evidence" value="ECO:0007669"/>
    <property type="project" value="InterPro"/>
</dbReference>
<comment type="caution">
    <text evidence="1">The sequence shown here is derived from an EMBL/GenBank/DDBJ whole genome shotgun (WGS) entry which is preliminary data.</text>
</comment>
<name>S6SJ24_PSESF</name>
<accession>S6SJ24</accession>
<evidence type="ECO:0000313" key="1">
    <source>
        <dbReference type="EMBL" id="EPN31242.1"/>
    </source>
</evidence>
<reference evidence="1 2" key="1">
    <citation type="journal article" date="2013" name="PLoS Pathog.">
        <title>Genomic analysis of the Kiwifruit pathogen Pseudomonas syringae pv. actinidiae provides insight into the origins of an emergent plant disease.</title>
        <authorList>
            <person name="McCann H.C."/>
            <person name="Rikkerink E.H."/>
            <person name="Bertels F."/>
            <person name="Fiers M."/>
            <person name="Lu A."/>
            <person name="Rees-George J."/>
            <person name="Andersen M.T."/>
            <person name="Gleave A.P."/>
            <person name="Haubold B."/>
            <person name="Wohlers M.W."/>
            <person name="Guttman D.S."/>
            <person name="Wang P.W."/>
            <person name="Straub C."/>
            <person name="Vanneste J.L."/>
            <person name="Rainey P.B."/>
            <person name="Templeton M.D."/>
        </authorList>
    </citation>
    <scope>NUCLEOTIDE SEQUENCE [LARGE SCALE GENOMIC DNA]</scope>
    <source>
        <strain evidence="1 2">ICMP 18807</strain>
    </source>
</reference>
<dbReference type="GO" id="GO:0003677">
    <property type="term" value="F:DNA binding"/>
    <property type="evidence" value="ECO:0007669"/>
    <property type="project" value="InterPro"/>
</dbReference>
<protein>
    <recommendedName>
        <fullName evidence="3">DNA primase</fullName>
    </recommendedName>
</protein>
<gene>
    <name evidence="1" type="ORF">A244_37955</name>
</gene>
<evidence type="ECO:0008006" key="3">
    <source>
        <dbReference type="Google" id="ProtNLM"/>
    </source>
</evidence>
<dbReference type="InterPro" id="IPR036977">
    <property type="entry name" value="DNA_primase_Znf_CHC2"/>
</dbReference>
<dbReference type="SUPFAM" id="SSF57783">
    <property type="entry name" value="Zinc beta-ribbon"/>
    <property type="match status" value="1"/>
</dbReference>
<feature type="non-terminal residue" evidence="1">
    <location>
        <position position="90"/>
    </location>
</feature>
<organism evidence="1 2">
    <name type="scientific">Pseudomonas syringae pv. actinidiae ICMP 18807</name>
    <dbReference type="NCBI Taxonomy" id="1194404"/>
    <lineage>
        <taxon>Bacteria</taxon>
        <taxon>Pseudomonadati</taxon>
        <taxon>Pseudomonadota</taxon>
        <taxon>Gammaproteobacteria</taxon>
        <taxon>Pseudomonadales</taxon>
        <taxon>Pseudomonadaceae</taxon>
        <taxon>Pseudomonas</taxon>
        <taxon>Pseudomonas syringae</taxon>
    </lineage>
</organism>
<dbReference type="Gene3D" id="3.90.580.10">
    <property type="entry name" value="Zinc finger, CHC2-type domain"/>
    <property type="match status" value="1"/>
</dbReference>
<dbReference type="GO" id="GO:0006260">
    <property type="term" value="P:DNA replication"/>
    <property type="evidence" value="ECO:0007669"/>
    <property type="project" value="InterPro"/>
</dbReference>
<proteinExistence type="predicted"/>
<dbReference type="PATRIC" id="fig|1194404.4.peg.7794"/>
<dbReference type="Proteomes" id="UP000015729">
    <property type="component" value="Unassembled WGS sequence"/>
</dbReference>
<sequence>MSASGTKKRPSFAQVKAAALRSIDKVLAHWLPKGKRVDGGKEYTAANPTRADKRAGSLKISISKGTWSDFATGDKGGDLIDLVRYIDGGT</sequence>
<dbReference type="EMBL" id="AOKG01002589">
    <property type="protein sequence ID" value="EPN31242.1"/>
    <property type="molecule type" value="Genomic_DNA"/>
</dbReference>
<evidence type="ECO:0000313" key="2">
    <source>
        <dbReference type="Proteomes" id="UP000015729"/>
    </source>
</evidence>
<dbReference type="AlphaFoldDB" id="S6SJ24"/>